<name>A0A150XQH1_9BACT</name>
<proteinExistence type="predicted"/>
<dbReference type="EMBL" id="LRPB01000046">
    <property type="protein sequence ID" value="KYG80941.1"/>
    <property type="molecule type" value="Genomic_DNA"/>
</dbReference>
<evidence type="ECO:0000313" key="1">
    <source>
        <dbReference type="EMBL" id="KYG80941.1"/>
    </source>
</evidence>
<evidence type="ECO:0000313" key="2">
    <source>
        <dbReference type="Proteomes" id="UP000075663"/>
    </source>
</evidence>
<dbReference type="AlphaFoldDB" id="A0A150XQH1"/>
<accession>A0A150XQH1</accession>
<reference evidence="1 2" key="1">
    <citation type="submission" date="2016-01" db="EMBL/GenBank/DDBJ databases">
        <title>Genome sequencing of Roseivirga seohaensis SW-152.</title>
        <authorList>
            <person name="Selvaratnam C."/>
            <person name="Thevarajoo S."/>
            <person name="Goh K.M."/>
            <person name="Ee R."/>
            <person name="Chan K.-G."/>
            <person name="Chong C.S."/>
        </authorList>
    </citation>
    <scope>NUCLEOTIDE SEQUENCE [LARGE SCALE GENOMIC DNA]</scope>
    <source>
        <strain evidence="1 2">SW-152</strain>
    </source>
</reference>
<organism evidence="1 2">
    <name type="scientific">Roseivirga seohaensis</name>
    <dbReference type="NCBI Taxonomy" id="1914963"/>
    <lineage>
        <taxon>Bacteria</taxon>
        <taxon>Pseudomonadati</taxon>
        <taxon>Bacteroidota</taxon>
        <taxon>Cytophagia</taxon>
        <taxon>Cytophagales</taxon>
        <taxon>Roseivirgaceae</taxon>
        <taxon>Roseivirga</taxon>
    </lineage>
</organism>
<protein>
    <submittedName>
        <fullName evidence="1">Uncharacterized protein</fullName>
    </submittedName>
</protein>
<sequence length="74" mass="8594">MYGVDVKQLFKLREAKSREAFPAEFKLRTGVTWALAEINKENQHTSVSRPFLKLKALLKTGWSTDFNILYTRFG</sequence>
<gene>
    <name evidence="1" type="ORF">AWW67_08965</name>
</gene>
<comment type="caution">
    <text evidence="1">The sequence shown here is derived from an EMBL/GenBank/DDBJ whole genome shotgun (WGS) entry which is preliminary data.</text>
</comment>
<dbReference type="Proteomes" id="UP000075663">
    <property type="component" value="Unassembled WGS sequence"/>
</dbReference>